<organism evidence="2 3">
    <name type="scientific">Deinococcus psychrotolerans</name>
    <dbReference type="NCBI Taxonomy" id="2489213"/>
    <lineage>
        <taxon>Bacteria</taxon>
        <taxon>Thermotogati</taxon>
        <taxon>Deinococcota</taxon>
        <taxon>Deinococci</taxon>
        <taxon>Deinococcales</taxon>
        <taxon>Deinococcaceae</taxon>
        <taxon>Deinococcus</taxon>
    </lineage>
</organism>
<dbReference type="SUPFAM" id="SSF49373">
    <property type="entry name" value="Invasin/intimin cell-adhesion fragments"/>
    <property type="match status" value="1"/>
</dbReference>
<feature type="chain" id="PRO_5018168342" description="BIG2 domain-containing protein" evidence="1">
    <location>
        <begin position="19"/>
        <end position="317"/>
    </location>
</feature>
<feature type="signal peptide" evidence="1">
    <location>
        <begin position="1"/>
        <end position="18"/>
    </location>
</feature>
<dbReference type="RefSeq" id="WP_124867933.1">
    <property type="nucleotide sequence ID" value="NZ_CP034183.1"/>
</dbReference>
<accession>A0A3G8YKA6</accession>
<dbReference type="Gene3D" id="2.60.40.1080">
    <property type="match status" value="1"/>
</dbReference>
<sequence>MKSLIPILGLSLLLAACSTPTPPPTPTTASISIDGPAALKIGEDKTIAASAKSSSGVILSGHTFTWTSSAPNVVDVDASGKLTVKRLSVSPVTLTASDGGKSGTLTVTTYGLELTMGTFNFSPATPDAEIGISALVKFRGPGSSIGGTNVVKITGPTVLTNANLKIGPSTTNQDYSYYLAGSVKPVSGLYAATIIVDNVTYTSSDTLDGASVLGGFQNGNIKFTDSKNYTLNGKFASEAKYYREVFYNDTDTAATPTQLPIDNIPELPISYKLTIGLSKATYSPYIDSFNLQPGDLMSLTPESFNVSRTPLPIFTIN</sequence>
<evidence type="ECO:0000313" key="2">
    <source>
        <dbReference type="EMBL" id="AZI41931.1"/>
    </source>
</evidence>
<dbReference type="Proteomes" id="UP000276417">
    <property type="component" value="Chromosome 1"/>
</dbReference>
<keyword evidence="3" id="KW-1185">Reference proteome</keyword>
<dbReference type="EMBL" id="CP034183">
    <property type="protein sequence ID" value="AZI41931.1"/>
    <property type="molecule type" value="Genomic_DNA"/>
</dbReference>
<dbReference type="PROSITE" id="PS51257">
    <property type="entry name" value="PROKAR_LIPOPROTEIN"/>
    <property type="match status" value="1"/>
</dbReference>
<gene>
    <name evidence="2" type="ORF">EHF33_03505</name>
</gene>
<proteinExistence type="predicted"/>
<dbReference type="OrthoDB" id="58173at2"/>
<reference evidence="2 3" key="1">
    <citation type="submission" date="2018-11" db="EMBL/GenBank/DDBJ databases">
        <title>Deinococcus shelandsis sp. nov., isolated from South Shetland Islands soil of Antarctica.</title>
        <authorList>
            <person name="Tian J."/>
        </authorList>
    </citation>
    <scope>NUCLEOTIDE SEQUENCE [LARGE SCALE GENOMIC DNA]</scope>
    <source>
        <strain evidence="2 3">S14-83T</strain>
    </source>
</reference>
<keyword evidence="1" id="KW-0732">Signal</keyword>
<name>A0A3G8YKA6_9DEIO</name>
<dbReference type="KEGG" id="dph:EHF33_03505"/>
<dbReference type="InterPro" id="IPR008964">
    <property type="entry name" value="Invasin/intimin_cell_adhesion"/>
</dbReference>
<evidence type="ECO:0008006" key="4">
    <source>
        <dbReference type="Google" id="ProtNLM"/>
    </source>
</evidence>
<dbReference type="AlphaFoldDB" id="A0A3G8YKA6"/>
<evidence type="ECO:0000256" key="1">
    <source>
        <dbReference type="SAM" id="SignalP"/>
    </source>
</evidence>
<protein>
    <recommendedName>
        <fullName evidence="4">BIG2 domain-containing protein</fullName>
    </recommendedName>
</protein>
<evidence type="ECO:0000313" key="3">
    <source>
        <dbReference type="Proteomes" id="UP000276417"/>
    </source>
</evidence>